<name>A0ABW3BUB0_9FLAO</name>
<dbReference type="InterPro" id="IPR011990">
    <property type="entry name" value="TPR-like_helical_dom_sf"/>
</dbReference>
<dbReference type="Proteomes" id="UP001597011">
    <property type="component" value="Unassembled WGS sequence"/>
</dbReference>
<evidence type="ECO:0000256" key="2">
    <source>
        <dbReference type="SAM" id="Phobius"/>
    </source>
</evidence>
<dbReference type="InterPro" id="IPR045957">
    <property type="entry name" value="DUF6377"/>
</dbReference>
<feature type="transmembrane region" description="Helical" evidence="2">
    <location>
        <begin position="324"/>
        <end position="346"/>
    </location>
</feature>
<evidence type="ECO:0000259" key="3">
    <source>
        <dbReference type="Pfam" id="PF19904"/>
    </source>
</evidence>
<comment type="caution">
    <text evidence="4">The sequence shown here is derived from an EMBL/GenBank/DDBJ whole genome shotgun (WGS) entry which is preliminary data.</text>
</comment>
<dbReference type="EMBL" id="JBHTIB010000012">
    <property type="protein sequence ID" value="MFD0835956.1"/>
    <property type="molecule type" value="Genomic_DNA"/>
</dbReference>
<evidence type="ECO:0000313" key="5">
    <source>
        <dbReference type="Proteomes" id="UP001597011"/>
    </source>
</evidence>
<keyword evidence="2" id="KW-1133">Transmembrane helix</keyword>
<organism evidence="4 5">
    <name type="scientific">Mariniflexile aquimaris</name>
    <dbReference type="NCBI Taxonomy" id="881009"/>
    <lineage>
        <taxon>Bacteria</taxon>
        <taxon>Pseudomonadati</taxon>
        <taxon>Bacteroidota</taxon>
        <taxon>Flavobacteriia</taxon>
        <taxon>Flavobacteriales</taxon>
        <taxon>Flavobacteriaceae</taxon>
        <taxon>Mariniflexile</taxon>
    </lineage>
</organism>
<keyword evidence="1" id="KW-0175">Coiled coil</keyword>
<dbReference type="Pfam" id="PF19904">
    <property type="entry name" value="DUF6377"/>
    <property type="match status" value="1"/>
</dbReference>
<feature type="domain" description="DUF6377" evidence="3">
    <location>
        <begin position="251"/>
        <end position="511"/>
    </location>
</feature>
<evidence type="ECO:0000313" key="4">
    <source>
        <dbReference type="EMBL" id="MFD0835956.1"/>
    </source>
</evidence>
<dbReference type="RefSeq" id="WP_379941542.1">
    <property type="nucleotide sequence ID" value="NZ_JBHTIB010000012.1"/>
</dbReference>
<keyword evidence="2" id="KW-0472">Membrane</keyword>
<proteinExistence type="predicted"/>
<gene>
    <name evidence="4" type="ORF">ACFQ0I_09285</name>
</gene>
<sequence>MKPITTILLLCAFMTVKSQNNLLDDLKSAIDSSYIYDNQKHKEILSIKKALIKLNESDFENKFNLNQQLFDQYKVFKSDSAYYFSLQNKTIAEKLKDSSLISRAFLNMSDICVSVGMYKEAMEYLQKIDAKFLNNDVKTMYFGIYGRFYSDLAEYSNLPDYSFDYNQLAKFYREKTLELIKEGGFFNNFMVAYNEYKAGDQYSAITKLDSLLEMDLGLHDQALTHYVLGEIYYSKDIDKAEYHYSKAAIADIKTSTKESLAIIRLSEILFKKKNLEMASLLIQKAYQDAKFYGAQQRKLQVGAILPLVQEGITQNIEQERKRLYIQYVGVIISLIIVIIFMTIVIIQFKRLQKAKKLITHAHNELQNINIQLTQVNEQVKVQNQEIKDVNERLFEANKIKEDYLGFFFTEYDNVFEKFNDFISVIDNNIDEKNIEKLKYHLSKYNLKKEKEKLLDNFDNAFINLFPNFINEFNALMKEGHKIKLKENQILNKELRIFALIRLGITHNDVIAQILGYSVNSIYAYKTKIRNRSLIENDSFDQNLLNNTSIRI</sequence>
<accession>A0ABW3BUB0</accession>
<keyword evidence="2" id="KW-0812">Transmembrane</keyword>
<keyword evidence="5" id="KW-1185">Reference proteome</keyword>
<evidence type="ECO:0000256" key="1">
    <source>
        <dbReference type="SAM" id="Coils"/>
    </source>
</evidence>
<reference evidence="5" key="1">
    <citation type="journal article" date="2019" name="Int. J. Syst. Evol. Microbiol.">
        <title>The Global Catalogue of Microorganisms (GCM) 10K type strain sequencing project: providing services to taxonomists for standard genome sequencing and annotation.</title>
        <authorList>
            <consortium name="The Broad Institute Genomics Platform"/>
            <consortium name="The Broad Institute Genome Sequencing Center for Infectious Disease"/>
            <person name="Wu L."/>
            <person name="Ma J."/>
        </authorList>
    </citation>
    <scope>NUCLEOTIDE SEQUENCE [LARGE SCALE GENOMIC DNA]</scope>
    <source>
        <strain evidence="5">CCUG 60529</strain>
    </source>
</reference>
<dbReference type="SUPFAM" id="SSF81901">
    <property type="entry name" value="HCP-like"/>
    <property type="match status" value="1"/>
</dbReference>
<protein>
    <submittedName>
        <fullName evidence="4">DUF6377 domain-containing protein</fullName>
    </submittedName>
</protein>
<feature type="coiled-coil region" evidence="1">
    <location>
        <begin position="351"/>
        <end position="392"/>
    </location>
</feature>
<dbReference type="Gene3D" id="1.25.40.10">
    <property type="entry name" value="Tetratricopeptide repeat domain"/>
    <property type="match status" value="1"/>
</dbReference>